<name>A0A7M2H361_9BURK</name>
<dbReference type="EMBL" id="CP062804">
    <property type="protein sequence ID" value="QOT79288.1"/>
    <property type="molecule type" value="Genomic_DNA"/>
</dbReference>
<reference evidence="1 2" key="1">
    <citation type="submission" date="2020-10" db="EMBL/GenBank/DDBJ databases">
        <title>Complete genome sequence of Cupriavidus basilensis CCUG 49340T.</title>
        <authorList>
            <person name="Salva-Serra F."/>
            <person name="Donoso R.A."/>
            <person name="Cho K.H."/>
            <person name="Yoo J.A."/>
            <person name="Lee K."/>
            <person name="Yoon S.-H."/>
            <person name="Perez-Pantoja D."/>
            <person name="Moore E.R.B."/>
        </authorList>
    </citation>
    <scope>NUCLEOTIDE SEQUENCE [LARGE SCALE GENOMIC DNA]</scope>
    <source>
        <strain evidence="2">CCUG 49340</strain>
    </source>
</reference>
<proteinExistence type="predicted"/>
<organism evidence="1 2">
    <name type="scientific">Cupriavidus basilensis</name>
    <dbReference type="NCBI Taxonomy" id="68895"/>
    <lineage>
        <taxon>Bacteria</taxon>
        <taxon>Pseudomonadati</taxon>
        <taxon>Pseudomonadota</taxon>
        <taxon>Betaproteobacteria</taxon>
        <taxon>Burkholderiales</taxon>
        <taxon>Burkholderiaceae</taxon>
        <taxon>Cupriavidus</taxon>
    </lineage>
</organism>
<dbReference type="AlphaFoldDB" id="A0A7M2H361"/>
<dbReference type="GeneID" id="98405512"/>
<evidence type="ECO:0000313" key="1">
    <source>
        <dbReference type="EMBL" id="QOT79288.1"/>
    </source>
</evidence>
<evidence type="ECO:0000313" key="2">
    <source>
        <dbReference type="Proteomes" id="UP000397656"/>
    </source>
</evidence>
<dbReference type="Pfam" id="PF19856">
    <property type="entry name" value="DUF6331"/>
    <property type="match status" value="1"/>
</dbReference>
<dbReference type="RefSeq" id="WP_193692191.1">
    <property type="nucleotide sequence ID" value="NZ_CP062804.1"/>
</dbReference>
<dbReference type="Proteomes" id="UP000397656">
    <property type="component" value="Chromosome 2"/>
</dbReference>
<dbReference type="InterPro" id="IPR046294">
    <property type="entry name" value="DUF6331"/>
</dbReference>
<accession>A0A7M2H361</accession>
<protein>
    <submittedName>
        <fullName evidence="1">Uncharacterized protein</fullName>
    </submittedName>
</protein>
<sequence>MPRQSSSSWILASNRREGDSPCGVALLFIGIAPDLAVLPACLHCRLAPILPLLHWLETECVADCCGIDAYGFWPDAIARAAMQAGLPDLAERIAQVRERVAGAGGDVFLSHRMNNYFDRQVLLQLIDHIAACLASGARDREPY</sequence>
<gene>
    <name evidence="1" type="ORF">F7R26_031610</name>
</gene>